<accession>A0ABZ2WN24</accession>
<organism evidence="3 4">
    <name type="scientific">Fusarium acuminatum</name>
    <dbReference type="NCBI Taxonomy" id="5515"/>
    <lineage>
        <taxon>Eukaryota</taxon>
        <taxon>Fungi</taxon>
        <taxon>Dikarya</taxon>
        <taxon>Ascomycota</taxon>
        <taxon>Pezizomycotina</taxon>
        <taxon>Sordariomycetes</taxon>
        <taxon>Hypocreomycetidae</taxon>
        <taxon>Hypocreales</taxon>
        <taxon>Nectriaceae</taxon>
        <taxon>Fusarium</taxon>
        <taxon>Fusarium tricinctum species complex</taxon>
    </lineage>
</organism>
<sequence length="326" mass="33438">MHVPTTLGRLVLGAGLCAGLACAPHPRPSSLSALTSAASAEKSSSATSFRTAIASSGTDIEPSVILVSTSETSTTQNYATTEGTAPTLASTSAETLAVTSSGASIERSTLPVSTGGFTTRESSVVTEGVSTKLASTDEATTTIASGSNIESSGSTTASASASASTNDKSLTVSGSNTPTTLTFTAETHTTTDSGTPNGSSITIITSSVTGTLGVCQRVEVPQGYEYTFTAYVGQYCIADSNSPRWCYDDANKAKLSIDQVYSSGETAIPINAPFLEVTGTFQYVDPSIDATDLCLEINISEGIYYHFWIDGISLGRGKAVSIPDEE</sequence>
<evidence type="ECO:0000313" key="4">
    <source>
        <dbReference type="Proteomes" id="UP001489902"/>
    </source>
</evidence>
<keyword evidence="4" id="KW-1185">Reference proteome</keyword>
<protein>
    <submittedName>
        <fullName evidence="3">CBM-cenC domain-containing protein</fullName>
    </submittedName>
</protein>
<evidence type="ECO:0000256" key="1">
    <source>
        <dbReference type="SAM" id="MobiDB-lite"/>
    </source>
</evidence>
<dbReference type="Proteomes" id="UP001489902">
    <property type="component" value="Chromosome 1"/>
</dbReference>
<evidence type="ECO:0000313" key="3">
    <source>
        <dbReference type="EMBL" id="WZH41951.1"/>
    </source>
</evidence>
<proteinExistence type="predicted"/>
<feature type="chain" id="PRO_5045820953" evidence="2">
    <location>
        <begin position="22"/>
        <end position="326"/>
    </location>
</feature>
<feature type="compositionally biased region" description="Low complexity" evidence="1">
    <location>
        <begin position="177"/>
        <end position="199"/>
    </location>
</feature>
<feature type="region of interest" description="Disordered" evidence="1">
    <location>
        <begin position="144"/>
        <end position="199"/>
    </location>
</feature>
<evidence type="ECO:0000256" key="2">
    <source>
        <dbReference type="SAM" id="SignalP"/>
    </source>
</evidence>
<feature type="compositionally biased region" description="Low complexity" evidence="1">
    <location>
        <begin position="151"/>
        <end position="165"/>
    </location>
</feature>
<name>A0ABZ2WN24_9HYPO</name>
<dbReference type="EMBL" id="CP151260">
    <property type="protein sequence ID" value="WZH41951.1"/>
    <property type="molecule type" value="Genomic_DNA"/>
</dbReference>
<gene>
    <name evidence="3" type="ORF">QYS62_002916</name>
</gene>
<reference evidence="3 4" key="1">
    <citation type="submission" date="2024-04" db="EMBL/GenBank/DDBJ databases">
        <title>Complete genome sequence of Fusarium acuminatum.</title>
        <authorList>
            <person name="Lan B."/>
        </authorList>
    </citation>
    <scope>NUCLEOTIDE SEQUENCE [LARGE SCALE GENOMIC DNA]</scope>
    <source>
        <strain evidence="3">1A</strain>
    </source>
</reference>
<feature type="signal peptide" evidence="2">
    <location>
        <begin position="1"/>
        <end position="21"/>
    </location>
</feature>
<feature type="compositionally biased region" description="Polar residues" evidence="1">
    <location>
        <begin position="166"/>
        <end position="176"/>
    </location>
</feature>
<keyword evidence="2" id="KW-0732">Signal</keyword>